<dbReference type="PANTHER" id="PTHR39147:SF1">
    <property type="entry name" value="PROTEIN SPT21"/>
    <property type="match status" value="1"/>
</dbReference>
<dbReference type="KEGG" id="tgb:HG536_0D03960"/>
<dbReference type="GO" id="GO:0000183">
    <property type="term" value="P:rDNA heterochromatin formation"/>
    <property type="evidence" value="ECO:0007669"/>
    <property type="project" value="TreeGrafter"/>
</dbReference>
<dbReference type="PANTHER" id="PTHR39147">
    <property type="entry name" value="PROTEIN SPT21"/>
    <property type="match status" value="1"/>
</dbReference>
<feature type="compositionally biased region" description="Basic and acidic residues" evidence="1">
    <location>
        <begin position="343"/>
        <end position="354"/>
    </location>
</feature>
<feature type="region of interest" description="Disordered" evidence="1">
    <location>
        <begin position="559"/>
        <end position="666"/>
    </location>
</feature>
<name>A0A7G3ZH88_9SACH</name>
<dbReference type="AlphaFoldDB" id="A0A7G3ZH88"/>
<proteinExistence type="predicted"/>
<dbReference type="GO" id="GO:0030466">
    <property type="term" value="P:silent mating-type cassette heterochromatin formation"/>
    <property type="evidence" value="ECO:0007669"/>
    <property type="project" value="TreeGrafter"/>
</dbReference>
<keyword evidence="4" id="KW-1185">Reference proteome</keyword>
<feature type="compositionally biased region" description="Basic and acidic residues" evidence="1">
    <location>
        <begin position="386"/>
        <end position="401"/>
    </location>
</feature>
<organism evidence="3 4">
    <name type="scientific">Torulaspora globosa</name>
    <dbReference type="NCBI Taxonomy" id="48254"/>
    <lineage>
        <taxon>Eukaryota</taxon>
        <taxon>Fungi</taxon>
        <taxon>Dikarya</taxon>
        <taxon>Ascomycota</taxon>
        <taxon>Saccharomycotina</taxon>
        <taxon>Saccharomycetes</taxon>
        <taxon>Saccharomycetales</taxon>
        <taxon>Saccharomycetaceae</taxon>
        <taxon>Torulaspora</taxon>
    </lineage>
</organism>
<evidence type="ECO:0000313" key="4">
    <source>
        <dbReference type="Proteomes" id="UP000515788"/>
    </source>
</evidence>
<dbReference type="GeneID" id="59326041"/>
<evidence type="ECO:0000256" key="1">
    <source>
        <dbReference type="SAM" id="MobiDB-lite"/>
    </source>
</evidence>
<feature type="compositionally biased region" description="Polar residues" evidence="1">
    <location>
        <begin position="333"/>
        <end position="342"/>
    </location>
</feature>
<reference evidence="3 4" key="1">
    <citation type="submission" date="2020-06" db="EMBL/GenBank/DDBJ databases">
        <title>The yeast mating-type switching endonuclease HO is a domesticated member of an unorthodox homing genetic element family.</title>
        <authorList>
            <person name="Coughlan A.Y."/>
            <person name="Lombardi L."/>
            <person name="Braun-Galleani S."/>
            <person name="Martos A.R."/>
            <person name="Galeote V."/>
            <person name="Bigey F."/>
            <person name="Dequin S."/>
            <person name="Byrne K.P."/>
            <person name="Wolfe K.H."/>
        </authorList>
    </citation>
    <scope>NUCLEOTIDE SEQUENCE [LARGE SCALE GENOMIC DNA]</scope>
    <source>
        <strain evidence="3 4">CBS764</strain>
    </source>
</reference>
<dbReference type="OrthoDB" id="3199820at2759"/>
<dbReference type="GO" id="GO:0006357">
    <property type="term" value="P:regulation of transcription by RNA polymerase II"/>
    <property type="evidence" value="ECO:0007669"/>
    <property type="project" value="TreeGrafter"/>
</dbReference>
<dbReference type="Proteomes" id="UP000515788">
    <property type="component" value="Chromosome 4"/>
</dbReference>
<feature type="region of interest" description="Disordered" evidence="1">
    <location>
        <begin position="304"/>
        <end position="411"/>
    </location>
</feature>
<dbReference type="InterPro" id="IPR042403">
    <property type="entry name" value="Spt21/Ams2"/>
</dbReference>
<accession>A0A7G3ZH88</accession>
<dbReference type="EMBL" id="CP059249">
    <property type="protein sequence ID" value="QLL32874.1"/>
    <property type="molecule type" value="Genomic_DNA"/>
</dbReference>
<sequence>MEAAMTEASHMNLKILYTLDDGTSGTYLARSKKPQRVMVVSIPHPSSCNENDSASFTVGAVDLSPVLQEIYLNSPELLNHNVAKSGHDYNVYYRDICEVDEPLVSLGLLSQIRLKLREQLGEEMGQSEEYDEDESFLVTGRVCSNFAALLKRSYSNMAAKNTQDYGSSNTLEVKLRFIRVMTQKECRRPSGTASHTKSNNAARPGKIRAVKNTVIKRQMNQTPAQKAERTQSLPIWNPKQAPNTAFPANSIAHKIYLADRKTDANQQSSQQPLAYQVNALQQDNTIQRFKVDDSVSKRFDFMLNKKKSNDQPQSRAQQAARKPLAAKARRFNTMASIPVSPTETKESTPKENPKKRQRSGSVCDENVSVAADEDDSIINDLLTAQSDEKGKDLTPTEENKENQPPLHNVNEGFDLDLLPFADINTRSDLEWFGDFNPFNSPSLNLNVLPEQGTKPSGTTPKDPNTCNTISIENADDEEQAKLTSDIDRTSPIDTLSMPLMELNERSTTRLVSCHEQLRRLPLLSHQMKAEPNSKNGLNNQFADARDEEPPIVIQLSSSCQELGAPGNKDSLSKAAATPSSPPSVNEFDGRDDCGDDEDGINANVKRQRVMPSSPATAFNYQDELPSTDDGHDLFSSFIRSRPNVNNDADSTPATQYENYSNDNTKS</sequence>
<dbReference type="RefSeq" id="XP_037139548.1">
    <property type="nucleotide sequence ID" value="XM_037283652.1"/>
</dbReference>
<gene>
    <name evidence="3" type="ORF">HG536_0D03960</name>
</gene>
<evidence type="ECO:0000259" key="2">
    <source>
        <dbReference type="Pfam" id="PF25823"/>
    </source>
</evidence>
<feature type="domain" description="Ams2/SPT21 N-terminal" evidence="2">
    <location>
        <begin position="7"/>
        <end position="177"/>
    </location>
</feature>
<evidence type="ECO:0000313" key="3">
    <source>
        <dbReference type="EMBL" id="QLL32874.1"/>
    </source>
</evidence>
<dbReference type="Pfam" id="PF25823">
    <property type="entry name" value="Ams2-SPT21_N"/>
    <property type="match status" value="1"/>
</dbReference>
<protein>
    <recommendedName>
        <fullName evidence="2">Ams2/SPT21 N-terminal domain-containing protein</fullName>
    </recommendedName>
</protein>
<feature type="compositionally biased region" description="Low complexity" evidence="1">
    <location>
        <begin position="315"/>
        <end position="326"/>
    </location>
</feature>
<dbReference type="InterPro" id="IPR057725">
    <property type="entry name" value="Ams2-SPT21_N"/>
</dbReference>
<feature type="compositionally biased region" description="Polar residues" evidence="1">
    <location>
        <begin position="642"/>
        <end position="666"/>
    </location>
</feature>
<feature type="compositionally biased region" description="Polar residues" evidence="1">
    <location>
        <begin position="191"/>
        <end position="201"/>
    </location>
</feature>
<feature type="region of interest" description="Disordered" evidence="1">
    <location>
        <begin position="186"/>
        <end position="205"/>
    </location>
</feature>